<protein>
    <submittedName>
        <fullName evidence="6">TetR/AcrR family transcriptional regulator</fullName>
    </submittedName>
</protein>
<keyword evidence="2 4" id="KW-0238">DNA-binding</keyword>
<evidence type="ECO:0000256" key="3">
    <source>
        <dbReference type="ARBA" id="ARBA00023163"/>
    </source>
</evidence>
<dbReference type="EMBL" id="CP132507">
    <property type="protein sequence ID" value="WNO03484.1"/>
    <property type="molecule type" value="Genomic_DNA"/>
</dbReference>
<keyword evidence="3" id="KW-0804">Transcription</keyword>
<accession>A0ABZ0AXM2</accession>
<dbReference type="InterPro" id="IPR050109">
    <property type="entry name" value="HTH-type_TetR-like_transc_reg"/>
</dbReference>
<organism evidence="6 7">
    <name type="scientific">Rhodoferax mekongensis</name>
    <dbReference type="NCBI Taxonomy" id="3068341"/>
    <lineage>
        <taxon>Bacteria</taxon>
        <taxon>Pseudomonadati</taxon>
        <taxon>Pseudomonadota</taxon>
        <taxon>Betaproteobacteria</taxon>
        <taxon>Burkholderiales</taxon>
        <taxon>Comamonadaceae</taxon>
        <taxon>Rhodoferax</taxon>
    </lineage>
</organism>
<dbReference type="RefSeq" id="WP_313866378.1">
    <property type="nucleotide sequence ID" value="NZ_CP132507.1"/>
</dbReference>
<dbReference type="InterPro" id="IPR009057">
    <property type="entry name" value="Homeodomain-like_sf"/>
</dbReference>
<gene>
    <name evidence="6" type="ORF">RAN89_11170</name>
</gene>
<dbReference type="PROSITE" id="PS50977">
    <property type="entry name" value="HTH_TETR_2"/>
    <property type="match status" value="1"/>
</dbReference>
<proteinExistence type="predicted"/>
<feature type="domain" description="HTH tetR-type" evidence="5">
    <location>
        <begin position="13"/>
        <end position="73"/>
    </location>
</feature>
<dbReference type="PANTHER" id="PTHR30055:SF234">
    <property type="entry name" value="HTH-TYPE TRANSCRIPTIONAL REGULATOR BETI"/>
    <property type="match status" value="1"/>
</dbReference>
<sequence length="222" mass="23573">MELKLKRQQALADTRRSLVLQAVRAAIAEGGLESASVREIASRAGYTPGALYAYFPSKQALLAAVLQETLEGARSAAAQAKLSKTNPGTLLHARANAWLAHFFARPGDTGIVLHLLASDGSGEPQVTVVRQLIQDLQTSLEPVAEALEGLGCANSRLPSEVAGLLSAALGVLLLRDSRRMFAINDVAFDGFALYLDRLATQLEGKAPAEQDDPAKLQVDLFG</sequence>
<dbReference type="SUPFAM" id="SSF46689">
    <property type="entry name" value="Homeodomain-like"/>
    <property type="match status" value="1"/>
</dbReference>
<dbReference type="PANTHER" id="PTHR30055">
    <property type="entry name" value="HTH-TYPE TRANSCRIPTIONAL REGULATOR RUTR"/>
    <property type="match status" value="1"/>
</dbReference>
<evidence type="ECO:0000256" key="2">
    <source>
        <dbReference type="ARBA" id="ARBA00023125"/>
    </source>
</evidence>
<feature type="DNA-binding region" description="H-T-H motif" evidence="4">
    <location>
        <begin position="36"/>
        <end position="55"/>
    </location>
</feature>
<dbReference type="PRINTS" id="PR00455">
    <property type="entry name" value="HTHTETR"/>
</dbReference>
<dbReference type="Proteomes" id="UP001302257">
    <property type="component" value="Chromosome"/>
</dbReference>
<dbReference type="InterPro" id="IPR001647">
    <property type="entry name" value="HTH_TetR"/>
</dbReference>
<dbReference type="Gene3D" id="1.10.357.10">
    <property type="entry name" value="Tetracycline Repressor, domain 2"/>
    <property type="match status" value="1"/>
</dbReference>
<evidence type="ECO:0000313" key="6">
    <source>
        <dbReference type="EMBL" id="WNO03484.1"/>
    </source>
</evidence>
<evidence type="ECO:0000313" key="7">
    <source>
        <dbReference type="Proteomes" id="UP001302257"/>
    </source>
</evidence>
<keyword evidence="1" id="KW-0805">Transcription regulation</keyword>
<name>A0ABZ0AXM2_9BURK</name>
<reference evidence="6 7" key="1">
    <citation type="submission" date="2023-08" db="EMBL/GenBank/DDBJ databases">
        <title>Rhodoferax potami sp. nov. and Rhodoferax mekongensis sp. nov., isolated from the Mekong River in Thailand.</title>
        <authorList>
            <person name="Kitikhun S."/>
            <person name="Charoenyingcharoen P."/>
            <person name="Siriarchawattana P."/>
            <person name="Likhitrattanapisal S."/>
            <person name="Nilsakha T."/>
            <person name="Chanpet A."/>
            <person name="Rattanawaree P."/>
            <person name="Ingsriswang S."/>
        </authorList>
    </citation>
    <scope>NUCLEOTIDE SEQUENCE [LARGE SCALE GENOMIC DNA]</scope>
    <source>
        <strain evidence="6 7">TBRC 17307</strain>
    </source>
</reference>
<keyword evidence="7" id="KW-1185">Reference proteome</keyword>
<evidence type="ECO:0000256" key="4">
    <source>
        <dbReference type="PROSITE-ProRule" id="PRU00335"/>
    </source>
</evidence>
<evidence type="ECO:0000256" key="1">
    <source>
        <dbReference type="ARBA" id="ARBA00023015"/>
    </source>
</evidence>
<evidence type="ECO:0000259" key="5">
    <source>
        <dbReference type="PROSITE" id="PS50977"/>
    </source>
</evidence>
<dbReference type="Pfam" id="PF00440">
    <property type="entry name" value="TetR_N"/>
    <property type="match status" value="1"/>
</dbReference>